<name>A0A015XAE6_BACFG</name>
<dbReference type="PATRIC" id="fig|1339327.3.peg.2730"/>
<dbReference type="EMBL" id="JGDJ01000197">
    <property type="protein sequence ID" value="EXZ28658.1"/>
    <property type="molecule type" value="Genomic_DNA"/>
</dbReference>
<protein>
    <submittedName>
        <fullName evidence="1">Uncharacterized protein</fullName>
    </submittedName>
</protein>
<accession>A0A015XAE6</accession>
<evidence type="ECO:0000313" key="1">
    <source>
        <dbReference type="EMBL" id="EXZ28658.1"/>
    </source>
</evidence>
<gene>
    <name evidence="1" type="ORF">M136_2105</name>
</gene>
<evidence type="ECO:0000313" key="2">
    <source>
        <dbReference type="Proteomes" id="UP000022082"/>
    </source>
</evidence>
<dbReference type="AlphaFoldDB" id="A0A015XAE6"/>
<proteinExistence type="predicted"/>
<sequence length="39" mass="4583">MVKTASLYSRTYIYGSEVKRIYTDRTANMYGRKEKTIST</sequence>
<dbReference type="Proteomes" id="UP000022082">
    <property type="component" value="Unassembled WGS sequence"/>
</dbReference>
<comment type="caution">
    <text evidence="1">The sequence shown here is derived from an EMBL/GenBank/DDBJ whole genome shotgun (WGS) entry which is preliminary data.</text>
</comment>
<reference evidence="1 2" key="1">
    <citation type="submission" date="2014-02" db="EMBL/GenBank/DDBJ databases">
        <authorList>
            <person name="Sears C."/>
            <person name="Carroll K."/>
            <person name="Sack B.R."/>
            <person name="Qadri F."/>
            <person name="Myers L.L."/>
            <person name="Chung G.-T."/>
            <person name="Escheverria P."/>
            <person name="Fraser C.M."/>
            <person name="Sadzewicz L."/>
            <person name="Shefchek K.A."/>
            <person name="Tallon L."/>
            <person name="Das S.P."/>
            <person name="Daugherty S."/>
            <person name="Mongodin E.F."/>
        </authorList>
    </citation>
    <scope>NUCLEOTIDE SEQUENCE [LARGE SCALE GENOMIC DNA]</scope>
    <source>
        <strain evidence="1 2">S36L11</strain>
    </source>
</reference>
<organism evidence="1 2">
    <name type="scientific">Bacteroides fragilis str. S36L11</name>
    <dbReference type="NCBI Taxonomy" id="1339327"/>
    <lineage>
        <taxon>Bacteria</taxon>
        <taxon>Pseudomonadati</taxon>
        <taxon>Bacteroidota</taxon>
        <taxon>Bacteroidia</taxon>
        <taxon>Bacteroidales</taxon>
        <taxon>Bacteroidaceae</taxon>
        <taxon>Bacteroides</taxon>
    </lineage>
</organism>